<evidence type="ECO:0000313" key="4">
    <source>
        <dbReference type="Proteomes" id="UP001519325"/>
    </source>
</evidence>
<feature type="domain" description="DUF1023" evidence="2">
    <location>
        <begin position="314"/>
        <end position="470"/>
    </location>
</feature>
<dbReference type="Pfam" id="PF06259">
    <property type="entry name" value="Abhydrolase_8"/>
    <property type="match status" value="1"/>
</dbReference>
<accession>A0ABS4QBR0</accession>
<sequence>MRPTIAQLAGWDLAGLRQAAMVANANAVALYDSLTDSSRAMDAAREWRGQTRDAAWQRTNEEIDHAHEVRGLLVQFADEAEDTHREFETARHYVLAQRTAAQAAGCTVDDTGYVTHPDGEHTEAGVFQLNILTGLDEVERIDNTYGARLRAIQADLAAIRDGRRDIVFQGTSRDPDDVVTQLAALTPDQRAAALAQLSAADIRALVVANPEVMGNLNGVPFPIRIAANEINIRNAIQQEKHKPHPDQDRVRRLTGLLEPIDDPAKTDTVLKTGSESDQNPALESVRAAGVGAADDARLDRKFIMFRADEGAGHMIEMVGEFTDRTTGVGVYVPGTSTNLDGSASNQAAAWHLADQTNGPVFLYMAGDFPRDLGPSGAMNPKYAEDMAPKLVEFGKEVDREVAQRSPGTPVTYVGHSYGGSIVGTAEQQGLRADRILHASSAGTGVEDKAWQNPNPDVRRYSMTAPGDLIGAAQSAPRDTGLPSWLDLPGIPESNPHGGHPQGTDPDTMPGVTRLDTGYYGDYDGDGEQEVVFGSAGHGKYWDDPNSTAFRNISGVIAGGEVHAYRERGIETDYVDIDLGDDGDLKDEVADLLAAQAAQQLGKQPYADPRVTDNPELGPRIPVP</sequence>
<comment type="caution">
    <text evidence="3">The sequence shown here is derived from an EMBL/GenBank/DDBJ whole genome shotgun (WGS) entry which is preliminary data.</text>
</comment>
<gene>
    <name evidence="3" type="ORF">BJ987_002036</name>
</gene>
<proteinExistence type="predicted"/>
<dbReference type="RefSeq" id="WP_209887378.1">
    <property type="nucleotide sequence ID" value="NZ_JAGGMR010000001.1"/>
</dbReference>
<protein>
    <recommendedName>
        <fullName evidence="2">DUF1023 domain-containing protein</fullName>
    </recommendedName>
</protein>
<organism evidence="3 4">
    <name type="scientific">Nocardia goodfellowii</name>
    <dbReference type="NCBI Taxonomy" id="882446"/>
    <lineage>
        <taxon>Bacteria</taxon>
        <taxon>Bacillati</taxon>
        <taxon>Actinomycetota</taxon>
        <taxon>Actinomycetes</taxon>
        <taxon>Mycobacteriales</taxon>
        <taxon>Nocardiaceae</taxon>
        <taxon>Nocardia</taxon>
    </lineage>
</organism>
<evidence type="ECO:0000313" key="3">
    <source>
        <dbReference type="EMBL" id="MBP2189135.1"/>
    </source>
</evidence>
<feature type="region of interest" description="Disordered" evidence="1">
    <location>
        <begin position="598"/>
        <end position="623"/>
    </location>
</feature>
<keyword evidence="4" id="KW-1185">Reference proteome</keyword>
<feature type="region of interest" description="Disordered" evidence="1">
    <location>
        <begin position="469"/>
        <end position="509"/>
    </location>
</feature>
<reference evidence="3 4" key="1">
    <citation type="submission" date="2021-03" db="EMBL/GenBank/DDBJ databases">
        <title>Sequencing the genomes of 1000 actinobacteria strains.</title>
        <authorList>
            <person name="Klenk H.-P."/>
        </authorList>
    </citation>
    <scope>NUCLEOTIDE SEQUENCE [LARGE SCALE GENOMIC DNA]</scope>
    <source>
        <strain evidence="3 4">DSM 45516</strain>
    </source>
</reference>
<dbReference type="Proteomes" id="UP001519325">
    <property type="component" value="Unassembled WGS sequence"/>
</dbReference>
<dbReference type="EMBL" id="JAGGMR010000001">
    <property type="protein sequence ID" value="MBP2189135.1"/>
    <property type="molecule type" value="Genomic_DNA"/>
</dbReference>
<evidence type="ECO:0000256" key="1">
    <source>
        <dbReference type="SAM" id="MobiDB-lite"/>
    </source>
</evidence>
<dbReference type="InterPro" id="IPR010427">
    <property type="entry name" value="DUF1023"/>
</dbReference>
<evidence type="ECO:0000259" key="2">
    <source>
        <dbReference type="Pfam" id="PF06259"/>
    </source>
</evidence>
<name>A0ABS4QBR0_9NOCA</name>